<gene>
    <name evidence="16" type="ORF">LOTGIDRAFT_127898</name>
</gene>
<dbReference type="SUPFAM" id="SSF55486">
    <property type="entry name" value="Metalloproteases ('zincins'), catalytic domain"/>
    <property type="match status" value="1"/>
</dbReference>
<evidence type="ECO:0000259" key="15">
    <source>
        <dbReference type="PROSITE" id="PS50215"/>
    </source>
</evidence>
<dbReference type="InterPro" id="IPR045371">
    <property type="entry name" value="ADAMTS_CR_3"/>
</dbReference>
<dbReference type="FunFam" id="2.20.100.10:FF:000007">
    <property type="entry name" value="Thrombospondin 1"/>
    <property type="match status" value="1"/>
</dbReference>
<comment type="cofactor">
    <cofactor evidence="12">
        <name>Zn(2+)</name>
        <dbReference type="ChEBI" id="CHEBI:29105"/>
    </cofactor>
    <text evidence="12">Binds 1 zinc ion per subunit.</text>
</comment>
<evidence type="ECO:0000256" key="4">
    <source>
        <dbReference type="ARBA" id="ARBA00022723"/>
    </source>
</evidence>
<feature type="disulfide bond" evidence="13">
    <location>
        <begin position="195"/>
        <end position="233"/>
    </location>
</feature>
<reference evidence="16 17" key="1">
    <citation type="journal article" date="2013" name="Nature">
        <title>Insights into bilaterian evolution from three spiralian genomes.</title>
        <authorList>
            <person name="Simakov O."/>
            <person name="Marletaz F."/>
            <person name="Cho S.J."/>
            <person name="Edsinger-Gonzales E."/>
            <person name="Havlak P."/>
            <person name="Hellsten U."/>
            <person name="Kuo D.H."/>
            <person name="Larsson T."/>
            <person name="Lv J."/>
            <person name="Arendt D."/>
            <person name="Savage R."/>
            <person name="Osoegawa K."/>
            <person name="de Jong P."/>
            <person name="Grimwood J."/>
            <person name="Chapman J.A."/>
            <person name="Shapiro H."/>
            <person name="Aerts A."/>
            <person name="Otillar R.P."/>
            <person name="Terry A.Y."/>
            <person name="Boore J.L."/>
            <person name="Grigoriev I.V."/>
            <person name="Lindberg D.R."/>
            <person name="Seaver E.C."/>
            <person name="Weisblat D.A."/>
            <person name="Putnam N.H."/>
            <person name="Rokhsar D.S."/>
        </authorList>
    </citation>
    <scope>NUCLEOTIDE SEQUENCE [LARGE SCALE GENOMIC DNA]</scope>
</reference>
<dbReference type="PROSITE" id="PS50092">
    <property type="entry name" value="TSP1"/>
    <property type="match status" value="4"/>
</dbReference>
<evidence type="ECO:0000256" key="5">
    <source>
        <dbReference type="ARBA" id="ARBA00022737"/>
    </source>
</evidence>
<keyword evidence="4 12" id="KW-0479">Metal-binding</keyword>
<dbReference type="KEGG" id="lgi:LOTGIDRAFT_127898"/>
<feature type="domain" description="Peptidase M12B" evidence="15">
    <location>
        <begin position="1"/>
        <end position="76"/>
    </location>
</feature>
<keyword evidence="17" id="KW-1185">Reference proteome</keyword>
<feature type="disulfide bond" evidence="13">
    <location>
        <begin position="206"/>
        <end position="218"/>
    </location>
</feature>
<dbReference type="InterPro" id="IPR036383">
    <property type="entry name" value="TSP1_rpt_sf"/>
</dbReference>
<keyword evidence="10" id="KW-0325">Glycoprotein</keyword>
<feature type="binding site" evidence="12">
    <location>
        <position position="84"/>
    </location>
    <ligand>
        <name>Ca(2+)</name>
        <dbReference type="ChEBI" id="CHEBI:29108"/>
        <label>1</label>
    </ligand>
</feature>
<evidence type="ECO:0000313" key="16">
    <source>
        <dbReference type="EMBL" id="ESO87439.1"/>
    </source>
</evidence>
<proteinExistence type="predicted"/>
<dbReference type="GO" id="GO:0031012">
    <property type="term" value="C:extracellular matrix"/>
    <property type="evidence" value="ECO:0007669"/>
    <property type="project" value="TreeGrafter"/>
</dbReference>
<feature type="active site" evidence="11 14">
    <location>
        <position position="25"/>
    </location>
</feature>
<name>V4BF20_LOTGI</name>
<keyword evidence="2" id="KW-0964">Secreted</keyword>
<dbReference type="GO" id="GO:0006508">
    <property type="term" value="P:proteolysis"/>
    <property type="evidence" value="ECO:0007669"/>
    <property type="project" value="UniProtKB-KW"/>
</dbReference>
<dbReference type="HOGENOM" id="CLU_000660_4_1_1"/>
<feature type="binding site" evidence="12">
    <location>
        <position position="84"/>
    </location>
    <ligand>
        <name>Ca(2+)</name>
        <dbReference type="ChEBI" id="CHEBI:29108"/>
        <label>2</label>
    </ligand>
</feature>
<dbReference type="Pfam" id="PF01421">
    <property type="entry name" value="Reprolysin"/>
    <property type="match status" value="1"/>
</dbReference>
<dbReference type="InterPro" id="IPR050439">
    <property type="entry name" value="ADAMTS_ADAMTS-like"/>
</dbReference>
<keyword evidence="5" id="KW-0677">Repeat</keyword>
<comment type="caution">
    <text evidence="14">Lacks conserved residue(s) required for the propagation of feature annotation.</text>
</comment>
<dbReference type="GO" id="GO:0046872">
    <property type="term" value="F:metal ion binding"/>
    <property type="evidence" value="ECO:0007669"/>
    <property type="project" value="UniProtKB-KW"/>
</dbReference>
<protein>
    <recommendedName>
        <fullName evidence="15">Peptidase M12B domain-containing protein</fullName>
    </recommendedName>
</protein>
<sequence length="674" mass="76280">MCNPGRSCAAIKDEGFTSGFIIAHEMAHVMGLFHDGRGNTCTGAKYRTAIMARLVESKLNYYWWSKCSKQRMEEVIDYLYCLNDDPYKLPNLPEVPELPGTGWSLEHQCRLEFGEEFSVCHAVSTFYPDPCAMLWCSKRRTPSLCRTKRGPSLDGTPCGVDKSCVNSRCIYIGNLSPRDGNWADWSPWTKCTTDCGTGLRYRTRDCDNPSPAYGGKECDGEKSITDVCKSEKCTNYVDDRALQCSVWNDMNIRPGEHDWQPYHTDRPKEYCKSTCISEQSREILTIDIDVEDGTPCTYSDTDDICVHGKCMIVGCDSIINSTKSNDRCGVCGGDGSQCKTVSGSFNKTPTAGDEYEQVIFVPNGATHVEVSKNKRSPHFLALKDPEYQIFFLNGDKKKVRSRTFIANGAIFEYVNGPTQEILTTKGPVKRNLEVMMYPDKYLKPASITYQYTIDKNDHTLEKIKYKWKFKEWSECSVTCGTGTQKILYACHDKFTDKRINDEMCSYLEEPRADVAMCYRPDCSQLIFNWVMLDEWSECSATCGESGQQTELYACEQHLEDGTYEVVDKSQCSKIPAPNETRPCNIKQCSEQWSVGDWGKCSVTCGTGTQTRGVYCRDKNSNSADCFEDPPSDTQECVQTECPLEWSIGRWSEVSSLLFETNRVNWAQGLYKNIE</sequence>
<dbReference type="SMART" id="SM00209">
    <property type="entry name" value="TSP1"/>
    <property type="match status" value="4"/>
</dbReference>
<feature type="disulfide bond" evidence="13">
    <location>
        <begin position="191"/>
        <end position="228"/>
    </location>
</feature>
<dbReference type="Pfam" id="PF05986">
    <property type="entry name" value="ADAMTS_spacer1"/>
    <property type="match status" value="1"/>
</dbReference>
<dbReference type="SUPFAM" id="SSF82895">
    <property type="entry name" value="TSP-1 type 1 repeat"/>
    <property type="match status" value="4"/>
</dbReference>
<dbReference type="InterPro" id="IPR041645">
    <property type="entry name" value="ADAMTS_CR_2"/>
</dbReference>
<dbReference type="Gene3D" id="2.20.100.10">
    <property type="entry name" value="Thrombospondin type-1 (TSP1) repeat"/>
    <property type="match status" value="4"/>
</dbReference>
<feature type="disulfide bond" evidence="13">
    <location>
        <begin position="109"/>
        <end position="136"/>
    </location>
</feature>
<feature type="disulfide bond" evidence="13">
    <location>
        <begin position="41"/>
        <end position="67"/>
    </location>
</feature>
<evidence type="ECO:0000256" key="14">
    <source>
        <dbReference type="PROSITE-ProRule" id="PRU00276"/>
    </source>
</evidence>
<evidence type="ECO:0000256" key="12">
    <source>
        <dbReference type="PIRSR" id="PIRSR613273-2"/>
    </source>
</evidence>
<dbReference type="InterPro" id="IPR013273">
    <property type="entry name" value="ADAMTS/ADAMTS-like"/>
</dbReference>
<evidence type="ECO:0000256" key="13">
    <source>
        <dbReference type="PIRSR" id="PIRSR613273-3"/>
    </source>
</evidence>
<feature type="binding site" evidence="12 14">
    <location>
        <position position="34"/>
    </location>
    <ligand>
        <name>Zn(2+)</name>
        <dbReference type="ChEBI" id="CHEBI:29105"/>
        <note>catalytic</note>
    </ligand>
</feature>
<dbReference type="Pfam" id="PF00090">
    <property type="entry name" value="TSP_1"/>
    <property type="match status" value="1"/>
</dbReference>
<keyword evidence="6" id="KW-0378">Hydrolase</keyword>
<dbReference type="Pfam" id="PF19236">
    <property type="entry name" value="ADAMTS_CR_3"/>
    <property type="match status" value="1"/>
</dbReference>
<dbReference type="EMBL" id="KB202917">
    <property type="protein sequence ID" value="ESO87439.1"/>
    <property type="molecule type" value="Genomic_DNA"/>
</dbReference>
<dbReference type="Pfam" id="PF17771">
    <property type="entry name" value="ADAMTS_CR_2"/>
    <property type="match status" value="1"/>
</dbReference>
<evidence type="ECO:0000256" key="3">
    <source>
        <dbReference type="ARBA" id="ARBA00022670"/>
    </source>
</evidence>
<evidence type="ECO:0000256" key="11">
    <source>
        <dbReference type="PIRSR" id="PIRSR613273-1"/>
    </source>
</evidence>
<dbReference type="GO" id="GO:0030198">
    <property type="term" value="P:extracellular matrix organization"/>
    <property type="evidence" value="ECO:0007669"/>
    <property type="project" value="InterPro"/>
</dbReference>
<evidence type="ECO:0000256" key="6">
    <source>
        <dbReference type="ARBA" id="ARBA00022801"/>
    </source>
</evidence>
<dbReference type="Gene3D" id="3.40.390.10">
    <property type="entry name" value="Collagenase (Catalytic Domain)"/>
    <property type="match status" value="1"/>
</dbReference>
<dbReference type="Gene3D" id="3.40.1620.60">
    <property type="match status" value="1"/>
</dbReference>
<dbReference type="InterPro" id="IPR001590">
    <property type="entry name" value="Peptidase_M12B"/>
</dbReference>
<accession>V4BF20</accession>
<feature type="binding site" evidence="12">
    <location>
        <position position="81"/>
    </location>
    <ligand>
        <name>Ca(2+)</name>
        <dbReference type="ChEBI" id="CHEBI:29108"/>
        <label>1</label>
    </ligand>
</feature>
<dbReference type="Pfam" id="PF19030">
    <property type="entry name" value="TSP1_ADAMTS"/>
    <property type="match status" value="3"/>
</dbReference>
<dbReference type="PROSITE" id="PS50215">
    <property type="entry name" value="ADAM_MEPRO"/>
    <property type="match status" value="1"/>
</dbReference>
<dbReference type="GO" id="GO:0005576">
    <property type="term" value="C:extracellular region"/>
    <property type="evidence" value="ECO:0007669"/>
    <property type="project" value="UniProtKB-SubCell"/>
</dbReference>
<keyword evidence="3" id="KW-0645">Protease</keyword>
<keyword evidence="7 12" id="KW-0862">Zinc</keyword>
<dbReference type="GeneID" id="20232771"/>
<dbReference type="RefSeq" id="XP_009061905.1">
    <property type="nucleotide sequence ID" value="XM_009063657.1"/>
</dbReference>
<feature type="binding site" evidence="12 14">
    <location>
        <position position="28"/>
    </location>
    <ligand>
        <name>Zn(2+)</name>
        <dbReference type="ChEBI" id="CHEBI:29105"/>
        <note>catalytic</note>
    </ligand>
</feature>
<dbReference type="OMA" id="NWGAWTK"/>
<evidence type="ECO:0000313" key="17">
    <source>
        <dbReference type="Proteomes" id="UP000030746"/>
    </source>
</evidence>
<comment type="subcellular location">
    <subcellularLocation>
        <location evidence="1">Secreted</location>
    </subcellularLocation>
</comment>
<evidence type="ECO:0000256" key="9">
    <source>
        <dbReference type="ARBA" id="ARBA00023157"/>
    </source>
</evidence>
<dbReference type="CTD" id="20232771"/>
<dbReference type="Gene3D" id="2.60.120.830">
    <property type="match status" value="1"/>
</dbReference>
<dbReference type="OrthoDB" id="5855429at2759"/>
<evidence type="ECO:0000256" key="1">
    <source>
        <dbReference type="ARBA" id="ARBA00004613"/>
    </source>
</evidence>
<dbReference type="InterPro" id="IPR000884">
    <property type="entry name" value="TSP1_rpt"/>
</dbReference>
<dbReference type="PANTHER" id="PTHR13723:SF304">
    <property type="entry name" value="A DISINTEGRIN AND METALLOPROTEINASE WITH THROMBOSPONDIN MOTIFS 2-LIKE PROTEIN"/>
    <property type="match status" value="1"/>
</dbReference>
<dbReference type="InterPro" id="IPR024079">
    <property type="entry name" value="MetalloPept_cat_dom_sf"/>
</dbReference>
<dbReference type="PANTHER" id="PTHR13723">
    <property type="entry name" value="ADAMTS A DISINTEGRIN AND METALLOPROTEASE WITH THROMBOSPONDIN MOTIFS PROTEASE"/>
    <property type="match status" value="1"/>
</dbReference>
<evidence type="ECO:0000256" key="8">
    <source>
        <dbReference type="ARBA" id="ARBA00023049"/>
    </source>
</evidence>
<keyword evidence="9 13" id="KW-1015">Disulfide bond</keyword>
<dbReference type="GO" id="GO:0004222">
    <property type="term" value="F:metalloendopeptidase activity"/>
    <property type="evidence" value="ECO:0007669"/>
    <property type="project" value="InterPro"/>
</dbReference>
<dbReference type="PRINTS" id="PR01857">
    <property type="entry name" value="ADAMTSFAMILY"/>
</dbReference>
<dbReference type="FunFam" id="2.60.120.830:FF:000001">
    <property type="entry name" value="A disintegrin and metalloproteinase with thrombospondin motifs 1"/>
    <property type="match status" value="1"/>
</dbReference>
<keyword evidence="8" id="KW-0482">Metalloprotease</keyword>
<feature type="disulfide bond" evidence="13">
    <location>
        <begin position="120"/>
        <end position="145"/>
    </location>
</feature>
<feature type="disulfide bond" evidence="13">
    <location>
        <begin position="2"/>
        <end position="81"/>
    </location>
</feature>
<evidence type="ECO:0000256" key="7">
    <source>
        <dbReference type="ARBA" id="ARBA00022833"/>
    </source>
</evidence>
<feature type="disulfide bond" evidence="13">
    <location>
        <begin position="158"/>
        <end position="169"/>
    </location>
</feature>
<dbReference type="AlphaFoldDB" id="V4BF20"/>
<feature type="binding site" evidence="12 14">
    <location>
        <position position="24"/>
    </location>
    <ligand>
        <name>Zn(2+)</name>
        <dbReference type="ChEBI" id="CHEBI:29105"/>
        <note>catalytic</note>
    </ligand>
</feature>
<dbReference type="Proteomes" id="UP000030746">
    <property type="component" value="Unassembled WGS sequence"/>
</dbReference>
<evidence type="ECO:0000256" key="10">
    <source>
        <dbReference type="ARBA" id="ARBA00023180"/>
    </source>
</evidence>
<dbReference type="InterPro" id="IPR010294">
    <property type="entry name" value="ADAMTS_spacer1"/>
</dbReference>
<organism evidence="16 17">
    <name type="scientific">Lottia gigantea</name>
    <name type="common">Giant owl limpet</name>
    <dbReference type="NCBI Taxonomy" id="225164"/>
    <lineage>
        <taxon>Eukaryota</taxon>
        <taxon>Metazoa</taxon>
        <taxon>Spiralia</taxon>
        <taxon>Lophotrochozoa</taxon>
        <taxon>Mollusca</taxon>
        <taxon>Gastropoda</taxon>
        <taxon>Patellogastropoda</taxon>
        <taxon>Lottioidea</taxon>
        <taxon>Lottiidae</taxon>
        <taxon>Lottia</taxon>
    </lineage>
</organism>
<keyword evidence="12" id="KW-0106">Calcium</keyword>
<feature type="disulfide bond" evidence="13">
    <location>
        <begin position="131"/>
        <end position="164"/>
    </location>
</feature>
<dbReference type="STRING" id="225164.V4BF20"/>
<evidence type="ECO:0000256" key="2">
    <source>
        <dbReference type="ARBA" id="ARBA00022525"/>
    </source>
</evidence>